<evidence type="ECO:0000313" key="6">
    <source>
        <dbReference type="Proteomes" id="UP000219327"/>
    </source>
</evidence>
<sequence length="216" mass="23742">MSEGHALRSQRERGVRSTLLWLVAFICIILGLFLHNFLNPGLPGDDRLRELGFFHHPEYRAVSTFELLDNEGTSVDEKIFQGRWTLVFFGFTYCPDICPTTMGVLARAVTKIPEPPAVILVSVDPERDTTASIDAYVGSFDPAFRGLTGEFDQIVALASQLNVAFGKVPGPDPEGYLVDHSASIAVINPEGQYVGFIKAPHAELNIATLMGYLMRG</sequence>
<dbReference type="SUPFAM" id="SSF52833">
    <property type="entry name" value="Thioredoxin-like"/>
    <property type="match status" value="1"/>
</dbReference>
<feature type="transmembrane region" description="Helical" evidence="4">
    <location>
        <begin position="18"/>
        <end position="38"/>
    </location>
</feature>
<dbReference type="PANTHER" id="PTHR12151">
    <property type="entry name" value="ELECTRON TRANSPORT PROTIN SCO1/SENC FAMILY MEMBER"/>
    <property type="match status" value="1"/>
</dbReference>
<dbReference type="InterPro" id="IPR036249">
    <property type="entry name" value="Thioredoxin-like_sf"/>
</dbReference>
<organism evidence="5 6">
    <name type="scientific">OM182 bacterium MED-G24</name>
    <dbReference type="NCBI Taxonomy" id="1986255"/>
    <lineage>
        <taxon>Bacteria</taxon>
        <taxon>Pseudomonadati</taxon>
        <taxon>Pseudomonadota</taxon>
        <taxon>Gammaproteobacteria</taxon>
        <taxon>OMG group</taxon>
        <taxon>OM182 clade</taxon>
    </lineage>
</organism>
<dbReference type="Proteomes" id="UP000219327">
    <property type="component" value="Unassembled WGS sequence"/>
</dbReference>
<feature type="binding site" evidence="2">
    <location>
        <position position="98"/>
    </location>
    <ligand>
        <name>Cu cation</name>
        <dbReference type="ChEBI" id="CHEBI:23378"/>
    </ligand>
</feature>
<dbReference type="GO" id="GO:0046872">
    <property type="term" value="F:metal ion binding"/>
    <property type="evidence" value="ECO:0007669"/>
    <property type="project" value="UniProtKB-KW"/>
</dbReference>
<feature type="binding site" evidence="2">
    <location>
        <position position="180"/>
    </location>
    <ligand>
        <name>Cu cation</name>
        <dbReference type="ChEBI" id="CHEBI:23378"/>
    </ligand>
</feature>
<evidence type="ECO:0000256" key="2">
    <source>
        <dbReference type="PIRSR" id="PIRSR603782-1"/>
    </source>
</evidence>
<dbReference type="CDD" id="cd02968">
    <property type="entry name" value="SCO"/>
    <property type="match status" value="1"/>
</dbReference>
<keyword evidence="3" id="KW-1015">Disulfide bond</keyword>
<protein>
    <recommendedName>
        <fullName evidence="7">SCO family protein</fullName>
    </recommendedName>
</protein>
<evidence type="ECO:0008006" key="7">
    <source>
        <dbReference type="Google" id="ProtNLM"/>
    </source>
</evidence>
<keyword evidence="4" id="KW-0812">Transmembrane</keyword>
<proteinExistence type="inferred from homology"/>
<dbReference type="InterPro" id="IPR003782">
    <property type="entry name" value="SCO1/SenC"/>
</dbReference>
<comment type="similarity">
    <text evidence="1">Belongs to the SCO1/2 family.</text>
</comment>
<keyword evidence="4" id="KW-1133">Transmembrane helix</keyword>
<feature type="disulfide bond" description="Redox-active" evidence="3">
    <location>
        <begin position="94"/>
        <end position="98"/>
    </location>
</feature>
<evidence type="ECO:0000256" key="3">
    <source>
        <dbReference type="PIRSR" id="PIRSR603782-2"/>
    </source>
</evidence>
<dbReference type="PANTHER" id="PTHR12151:SF25">
    <property type="entry name" value="LINALOOL DEHYDRATASE_ISOMERASE DOMAIN-CONTAINING PROTEIN"/>
    <property type="match status" value="1"/>
</dbReference>
<dbReference type="Gene3D" id="3.40.30.10">
    <property type="entry name" value="Glutaredoxin"/>
    <property type="match status" value="1"/>
</dbReference>
<evidence type="ECO:0000256" key="1">
    <source>
        <dbReference type="ARBA" id="ARBA00010996"/>
    </source>
</evidence>
<evidence type="ECO:0000256" key="4">
    <source>
        <dbReference type="SAM" id="Phobius"/>
    </source>
</evidence>
<feature type="binding site" evidence="2">
    <location>
        <position position="94"/>
    </location>
    <ligand>
        <name>Cu cation</name>
        <dbReference type="ChEBI" id="CHEBI:23378"/>
    </ligand>
</feature>
<dbReference type="AlphaFoldDB" id="A0A2A5WX78"/>
<name>A0A2A5WX78_9GAMM</name>
<dbReference type="EMBL" id="NTKD01000006">
    <property type="protein sequence ID" value="PDH41119.1"/>
    <property type="molecule type" value="Genomic_DNA"/>
</dbReference>
<keyword evidence="2" id="KW-0479">Metal-binding</keyword>
<reference evidence="5 6" key="1">
    <citation type="submission" date="2017-08" db="EMBL/GenBank/DDBJ databases">
        <title>Fine stratification of microbial communities through a metagenomic profile of the photic zone.</title>
        <authorList>
            <person name="Haro-Moreno J.M."/>
            <person name="Lopez-Perez M."/>
            <person name="De La Torre J."/>
            <person name="Picazo A."/>
            <person name="Camacho A."/>
            <person name="Rodriguez-Valera F."/>
        </authorList>
    </citation>
    <scope>NUCLEOTIDE SEQUENCE [LARGE SCALE GENOMIC DNA]</scope>
    <source>
        <strain evidence="5">MED-G24</strain>
    </source>
</reference>
<accession>A0A2A5WX78</accession>
<comment type="caution">
    <text evidence="5">The sequence shown here is derived from an EMBL/GenBank/DDBJ whole genome shotgun (WGS) entry which is preliminary data.</text>
</comment>
<keyword evidence="4" id="KW-0472">Membrane</keyword>
<evidence type="ECO:0000313" key="5">
    <source>
        <dbReference type="EMBL" id="PDH41119.1"/>
    </source>
</evidence>
<keyword evidence="2" id="KW-0186">Copper</keyword>
<dbReference type="Pfam" id="PF02630">
    <property type="entry name" value="SCO1-SenC"/>
    <property type="match status" value="1"/>
</dbReference>
<gene>
    <name evidence="5" type="ORF">CNE99_02250</name>
</gene>